<keyword evidence="1" id="KW-0472">Membrane</keyword>
<dbReference type="Gene3D" id="2.170.140.10">
    <property type="entry name" value="Chitin binding domain"/>
    <property type="match status" value="1"/>
</dbReference>
<name>A0A1I7XIX1_HETBA</name>
<evidence type="ECO:0000313" key="4">
    <source>
        <dbReference type="WBParaSite" id="Hba_17697"/>
    </source>
</evidence>
<sequence length="298" mass="33493">MDFTLLENAHQITPAASKGVWQYVVLVFIISILYLSAEYITSIKRILIRLFLLKDKLLHISKHFQIGTCLAPLVFNPANGKCDLITNIDYCQSEVNHFVTDKLIDLSMLQYFKASSSVTSAAVFQAFAHSTINCEGRSFGWYAISPCSPEWLRCTANGATRGNCWNGRVMQLKFNCYSANVAGCNVTPQLPSQLYRVSSETSFLPAIKHATPNYEKQVFQPIQQGTSDYSSLNIFCQEKDDGIYQLGCHASYVVCSDRSTYPFNCPDGMVYNQIKSVCDLPERVSECTTNKLLQQFRA</sequence>
<evidence type="ECO:0000259" key="2">
    <source>
        <dbReference type="PROSITE" id="PS50940"/>
    </source>
</evidence>
<organism evidence="3 4">
    <name type="scientific">Heterorhabditis bacteriophora</name>
    <name type="common">Entomopathogenic nematode worm</name>
    <dbReference type="NCBI Taxonomy" id="37862"/>
    <lineage>
        <taxon>Eukaryota</taxon>
        <taxon>Metazoa</taxon>
        <taxon>Ecdysozoa</taxon>
        <taxon>Nematoda</taxon>
        <taxon>Chromadorea</taxon>
        <taxon>Rhabditida</taxon>
        <taxon>Rhabditina</taxon>
        <taxon>Rhabditomorpha</taxon>
        <taxon>Strongyloidea</taxon>
        <taxon>Heterorhabditidae</taxon>
        <taxon>Heterorhabditis</taxon>
    </lineage>
</organism>
<feature type="transmembrane region" description="Helical" evidence="1">
    <location>
        <begin position="20"/>
        <end position="40"/>
    </location>
</feature>
<feature type="domain" description="Chitin-binding type-2" evidence="2">
    <location>
        <begin position="233"/>
        <end position="289"/>
    </location>
</feature>
<dbReference type="PROSITE" id="PS50940">
    <property type="entry name" value="CHIT_BIND_II"/>
    <property type="match status" value="1"/>
</dbReference>
<reference evidence="4" key="1">
    <citation type="submission" date="2016-11" db="UniProtKB">
        <authorList>
            <consortium name="WormBaseParasite"/>
        </authorList>
    </citation>
    <scope>IDENTIFICATION</scope>
</reference>
<keyword evidence="1" id="KW-1133">Transmembrane helix</keyword>
<evidence type="ECO:0000256" key="1">
    <source>
        <dbReference type="SAM" id="Phobius"/>
    </source>
</evidence>
<proteinExistence type="predicted"/>
<dbReference type="SMART" id="SM00494">
    <property type="entry name" value="ChtBD2"/>
    <property type="match status" value="2"/>
</dbReference>
<protein>
    <submittedName>
        <fullName evidence="4">Chitin-binding type-2 domain-containing protein</fullName>
    </submittedName>
</protein>
<dbReference type="WBParaSite" id="Hba_17697">
    <property type="protein sequence ID" value="Hba_17697"/>
    <property type="gene ID" value="Hba_17697"/>
</dbReference>
<dbReference type="AlphaFoldDB" id="A0A1I7XIX1"/>
<dbReference type="GO" id="GO:0008061">
    <property type="term" value="F:chitin binding"/>
    <property type="evidence" value="ECO:0007669"/>
    <property type="project" value="InterPro"/>
</dbReference>
<accession>A0A1I7XIX1</accession>
<dbReference type="GO" id="GO:0005576">
    <property type="term" value="C:extracellular region"/>
    <property type="evidence" value="ECO:0007669"/>
    <property type="project" value="InterPro"/>
</dbReference>
<keyword evidence="3" id="KW-1185">Reference proteome</keyword>
<dbReference type="SUPFAM" id="SSF57625">
    <property type="entry name" value="Invertebrate chitin-binding proteins"/>
    <property type="match status" value="1"/>
</dbReference>
<keyword evidence="1" id="KW-0812">Transmembrane</keyword>
<dbReference type="InterPro" id="IPR002557">
    <property type="entry name" value="Chitin-bd_dom"/>
</dbReference>
<dbReference type="InterPro" id="IPR036508">
    <property type="entry name" value="Chitin-bd_dom_sf"/>
</dbReference>
<evidence type="ECO:0000313" key="3">
    <source>
        <dbReference type="Proteomes" id="UP000095283"/>
    </source>
</evidence>
<dbReference type="Pfam" id="PF01607">
    <property type="entry name" value="CBM_14"/>
    <property type="match status" value="1"/>
</dbReference>
<dbReference type="Proteomes" id="UP000095283">
    <property type="component" value="Unplaced"/>
</dbReference>